<comment type="function">
    <text evidence="7">Involved in the assimilation of dimethylsulphoniopropionate (DMSP), an important compound in the fixation of carbon in marine phytoplankton, by mediating the conversion of 3-(methylthio)propanoyl-CoA (MMPA-CoA) to 3-(methylthio)acryloyl-CoA (MTA-CoA).</text>
</comment>
<protein>
    <recommendedName>
        <fullName evidence="9">3-methylmercaptopropionyl-CoA dehydrogenase</fullName>
        <ecNumber evidence="8">1.3.99.41</ecNumber>
    </recommendedName>
</protein>
<evidence type="ECO:0000256" key="2">
    <source>
        <dbReference type="ARBA" id="ARBA00009347"/>
    </source>
</evidence>
<evidence type="ECO:0000259" key="13">
    <source>
        <dbReference type="Pfam" id="PF02771"/>
    </source>
</evidence>
<comment type="similarity">
    <text evidence="2 10">Belongs to the acyl-CoA dehydrogenase family.</text>
</comment>
<accession>A0A5C6X124</accession>
<dbReference type="InterPro" id="IPR046373">
    <property type="entry name" value="Acyl-CoA_Oxase/DH_mid-dom_sf"/>
</dbReference>
<dbReference type="Pfam" id="PF00441">
    <property type="entry name" value="Acyl-CoA_dh_1"/>
    <property type="match status" value="1"/>
</dbReference>
<evidence type="ECO:0000313" key="16">
    <source>
        <dbReference type="Proteomes" id="UP000321412"/>
    </source>
</evidence>
<dbReference type="FunFam" id="2.40.110.10:FF:000031">
    <property type="entry name" value="Acyl-CoA dehydrogenase, putative"/>
    <property type="match status" value="1"/>
</dbReference>
<dbReference type="InterPro" id="IPR009100">
    <property type="entry name" value="AcylCoA_DH/oxidase_NM_dom_sf"/>
</dbReference>
<dbReference type="InterPro" id="IPR013786">
    <property type="entry name" value="AcylCoA_DH/ox_N"/>
</dbReference>
<feature type="domain" description="Acyl-CoA dehydrogenase/oxidase C-terminal" evidence="11">
    <location>
        <begin position="286"/>
        <end position="452"/>
    </location>
</feature>
<dbReference type="GO" id="GO:0016627">
    <property type="term" value="F:oxidoreductase activity, acting on the CH-CH group of donors"/>
    <property type="evidence" value="ECO:0007669"/>
    <property type="project" value="InterPro"/>
</dbReference>
<comment type="cofactor">
    <cofactor evidence="1 10">
        <name>FAD</name>
        <dbReference type="ChEBI" id="CHEBI:57692"/>
    </cofactor>
</comment>
<evidence type="ECO:0000256" key="4">
    <source>
        <dbReference type="ARBA" id="ARBA00022827"/>
    </source>
</evidence>
<dbReference type="Pfam" id="PF02770">
    <property type="entry name" value="Acyl-CoA_dh_M"/>
    <property type="match status" value="1"/>
</dbReference>
<reference evidence="15 16" key="1">
    <citation type="submission" date="2019-08" db="EMBL/GenBank/DDBJ databases">
        <title>Bradymonadales sp. TMQ4.</title>
        <authorList>
            <person name="Liang Q."/>
        </authorList>
    </citation>
    <scope>NUCLEOTIDE SEQUENCE [LARGE SCALE GENOMIC DNA]</scope>
    <source>
        <strain evidence="15 16">TMQ4</strain>
    </source>
</reference>
<dbReference type="OrthoDB" id="9765339at2"/>
<dbReference type="EC" id="1.3.99.41" evidence="8"/>
<comment type="catalytic activity">
    <reaction evidence="6">
        <text>3-(methylsulfanyl)propanoyl-CoA + oxidized [electron-transfer flavoprotein] + H(+) = 3-(methylsulfanyl)acryloyl-CoA + reduced [electron-transfer flavoprotein]</text>
        <dbReference type="Rhea" id="RHEA:52612"/>
        <dbReference type="Rhea" id="RHEA-COMP:10685"/>
        <dbReference type="Rhea" id="RHEA-COMP:10686"/>
        <dbReference type="ChEBI" id="CHEBI:15378"/>
        <dbReference type="ChEBI" id="CHEBI:57692"/>
        <dbReference type="ChEBI" id="CHEBI:58307"/>
        <dbReference type="ChEBI" id="CHEBI:82815"/>
        <dbReference type="ChEBI" id="CHEBI:84994"/>
        <dbReference type="EC" id="1.3.99.41"/>
    </reaction>
    <physiologicalReaction direction="left-to-right" evidence="6">
        <dbReference type="Rhea" id="RHEA:52613"/>
    </physiologicalReaction>
</comment>
<dbReference type="InterPro" id="IPR025878">
    <property type="entry name" value="Acyl-CoA_dh-like_C_dom"/>
</dbReference>
<dbReference type="InterPro" id="IPR006091">
    <property type="entry name" value="Acyl-CoA_Oxase/DH_mid-dom"/>
</dbReference>
<dbReference type="GO" id="GO:0050660">
    <property type="term" value="F:flavin adenine dinucleotide binding"/>
    <property type="evidence" value="ECO:0007669"/>
    <property type="project" value="InterPro"/>
</dbReference>
<dbReference type="Proteomes" id="UP000321412">
    <property type="component" value="Unassembled WGS sequence"/>
</dbReference>
<dbReference type="AlphaFoldDB" id="A0A5C6X124"/>
<evidence type="ECO:0000256" key="3">
    <source>
        <dbReference type="ARBA" id="ARBA00022630"/>
    </source>
</evidence>
<keyword evidence="5 10" id="KW-0560">Oxidoreductase</keyword>
<feature type="domain" description="Acyl-CoA oxidase/dehydrogenase middle" evidence="12">
    <location>
        <begin position="162"/>
        <end position="271"/>
    </location>
</feature>
<dbReference type="Gene3D" id="2.40.110.10">
    <property type="entry name" value="Butyryl-CoA Dehydrogenase, subunit A, domain 2"/>
    <property type="match status" value="1"/>
</dbReference>
<evidence type="ECO:0000313" key="15">
    <source>
        <dbReference type="EMBL" id="TXD33931.1"/>
    </source>
</evidence>
<evidence type="ECO:0000256" key="1">
    <source>
        <dbReference type="ARBA" id="ARBA00001974"/>
    </source>
</evidence>
<dbReference type="PANTHER" id="PTHR42803:SF1">
    <property type="entry name" value="BROAD-SPECIFICITY LINEAR ACYL-COA DEHYDROGENASE FADE5"/>
    <property type="match status" value="1"/>
</dbReference>
<dbReference type="SUPFAM" id="SSF47203">
    <property type="entry name" value="Acyl-CoA dehydrogenase C-terminal domain-like"/>
    <property type="match status" value="1"/>
</dbReference>
<dbReference type="SUPFAM" id="SSF56645">
    <property type="entry name" value="Acyl-CoA dehydrogenase NM domain-like"/>
    <property type="match status" value="1"/>
</dbReference>
<evidence type="ECO:0000256" key="8">
    <source>
        <dbReference type="ARBA" id="ARBA00066694"/>
    </source>
</evidence>
<dbReference type="InterPro" id="IPR037069">
    <property type="entry name" value="AcylCoA_DH/ox_N_sf"/>
</dbReference>
<dbReference type="InterPro" id="IPR052166">
    <property type="entry name" value="Diverse_Acyl-CoA_DH"/>
</dbReference>
<keyword evidence="3 10" id="KW-0285">Flavoprotein</keyword>
<dbReference type="Pfam" id="PF02771">
    <property type="entry name" value="Acyl-CoA_dh_N"/>
    <property type="match status" value="1"/>
</dbReference>
<dbReference type="EMBL" id="VOSM01000017">
    <property type="protein sequence ID" value="TXD33931.1"/>
    <property type="molecule type" value="Genomic_DNA"/>
</dbReference>
<dbReference type="InterPro" id="IPR009075">
    <property type="entry name" value="AcylCo_DH/oxidase_C"/>
</dbReference>
<evidence type="ECO:0000259" key="11">
    <source>
        <dbReference type="Pfam" id="PF00441"/>
    </source>
</evidence>
<evidence type="ECO:0000256" key="9">
    <source>
        <dbReference type="ARBA" id="ARBA00069043"/>
    </source>
</evidence>
<name>A0A5C6X124_9DELT</name>
<evidence type="ECO:0000259" key="12">
    <source>
        <dbReference type="Pfam" id="PF02770"/>
    </source>
</evidence>
<keyword evidence="4 10" id="KW-0274">FAD</keyword>
<keyword evidence="16" id="KW-1185">Reference proteome</keyword>
<evidence type="ECO:0000256" key="7">
    <source>
        <dbReference type="ARBA" id="ARBA00058683"/>
    </source>
</evidence>
<evidence type="ECO:0000256" key="10">
    <source>
        <dbReference type="RuleBase" id="RU362125"/>
    </source>
</evidence>
<dbReference type="Gene3D" id="1.20.140.10">
    <property type="entry name" value="Butyryl-CoA Dehydrogenase, subunit A, domain 3"/>
    <property type="match status" value="1"/>
</dbReference>
<sequence length="616" mass="67987">MSEFLFDRRDVEFVLFDQLEVENLVKLPRYQDFSRELFEMVLGEAVKFAAGKLAPTNEQADAEGVRLEDGKVILPESYPPLYKEFCEGGWFAPVHTPDYGGQGLPQSVGMAAIEAFIAAHPSFMFFSGLTVSAGHLIEVHGTDRDVELYLEKMYTGEWGGTMCLTEPQAGSALGDLTTTATPVEGEDFYKIVGNKIFISAGDQNLTENIIHLVLARVPGDPEGSKGISLFIVPRERVNADGSIGESNDVAITGLEEKMGIHASPTCSISFGDNDECRGWLVGERCRGLQYMFQMMNEARLVTGLQGVAIGNSAYQSALAYAKERAQGPKVTDRSESPKSVAIIEHPDVRRNLMTMKAYGEALRAMLINTAFLSDHAMYNEDEAVKTKSQDMLDLLTPICKAFCSDMGFKMTEIAMQVFGGYGYIKEYGVEQKMRDVKIASIYEGTNGIQALDLLGRKMRMKNGGLFLTWLQDTNEFLAELSEDETLGEMAKQVDAAKNALGEAAFGFTATGKKDPEYPLLHATPYLRMFGLVESARLLLKQASIAQTRLEAIWAEKGVDATDDEARKALIEQNDDVRFYENKVKTASFFIYQILPEARAILKSIQSGDRSALDVAL</sequence>
<dbReference type="Pfam" id="PF12806">
    <property type="entry name" value="Acyl-CoA_dh_C"/>
    <property type="match status" value="1"/>
</dbReference>
<feature type="domain" description="Acetyl-CoA dehydrogenase-like C-terminal" evidence="14">
    <location>
        <begin position="472"/>
        <end position="614"/>
    </location>
</feature>
<dbReference type="Gene3D" id="1.10.540.10">
    <property type="entry name" value="Acyl-CoA dehydrogenase/oxidase, N-terminal domain"/>
    <property type="match status" value="1"/>
</dbReference>
<dbReference type="InterPro" id="IPR036250">
    <property type="entry name" value="AcylCo_DH-like_C"/>
</dbReference>
<dbReference type="RefSeq" id="WP_146983249.1">
    <property type="nucleotide sequence ID" value="NZ_VOSM01000017.1"/>
</dbReference>
<proteinExistence type="inferred from homology"/>
<evidence type="ECO:0000256" key="6">
    <source>
        <dbReference type="ARBA" id="ARBA00051388"/>
    </source>
</evidence>
<evidence type="ECO:0000256" key="5">
    <source>
        <dbReference type="ARBA" id="ARBA00023002"/>
    </source>
</evidence>
<gene>
    <name evidence="15" type="ORF">FRC98_19740</name>
</gene>
<comment type="caution">
    <text evidence="15">The sequence shown here is derived from an EMBL/GenBank/DDBJ whole genome shotgun (WGS) entry which is preliminary data.</text>
</comment>
<dbReference type="PANTHER" id="PTHR42803">
    <property type="entry name" value="ACYL-COA DEHYDROGENASE"/>
    <property type="match status" value="1"/>
</dbReference>
<organism evidence="15 16">
    <name type="scientific">Lujinxingia vulgaris</name>
    <dbReference type="NCBI Taxonomy" id="2600176"/>
    <lineage>
        <taxon>Bacteria</taxon>
        <taxon>Deltaproteobacteria</taxon>
        <taxon>Bradymonadales</taxon>
        <taxon>Lujinxingiaceae</taxon>
        <taxon>Lujinxingia</taxon>
    </lineage>
</organism>
<feature type="domain" description="Acyl-CoA dehydrogenase/oxidase N-terminal" evidence="13">
    <location>
        <begin position="39"/>
        <end position="157"/>
    </location>
</feature>
<evidence type="ECO:0000259" key="14">
    <source>
        <dbReference type="Pfam" id="PF12806"/>
    </source>
</evidence>